<evidence type="ECO:0000256" key="1">
    <source>
        <dbReference type="SAM" id="MobiDB-lite"/>
    </source>
</evidence>
<comment type="caution">
    <text evidence="2">The sequence shown here is derived from an EMBL/GenBank/DDBJ whole genome shotgun (WGS) entry which is preliminary data.</text>
</comment>
<dbReference type="AlphaFoldDB" id="A0A9Q0H6Y7"/>
<protein>
    <submittedName>
        <fullName evidence="2">Uncharacterized protein</fullName>
    </submittedName>
</protein>
<name>A0A9Q0H6Y7_9MAGN</name>
<proteinExistence type="predicted"/>
<evidence type="ECO:0000313" key="3">
    <source>
        <dbReference type="Proteomes" id="UP001141806"/>
    </source>
</evidence>
<dbReference type="EMBL" id="JAMYWD010000010">
    <property type="protein sequence ID" value="KAJ4958269.1"/>
    <property type="molecule type" value="Genomic_DNA"/>
</dbReference>
<dbReference type="Proteomes" id="UP001141806">
    <property type="component" value="Unassembled WGS sequence"/>
</dbReference>
<keyword evidence="3" id="KW-1185">Reference proteome</keyword>
<evidence type="ECO:0000313" key="2">
    <source>
        <dbReference type="EMBL" id="KAJ4958269.1"/>
    </source>
</evidence>
<accession>A0A9Q0H6Y7</accession>
<organism evidence="2 3">
    <name type="scientific">Protea cynaroides</name>
    <dbReference type="NCBI Taxonomy" id="273540"/>
    <lineage>
        <taxon>Eukaryota</taxon>
        <taxon>Viridiplantae</taxon>
        <taxon>Streptophyta</taxon>
        <taxon>Embryophyta</taxon>
        <taxon>Tracheophyta</taxon>
        <taxon>Spermatophyta</taxon>
        <taxon>Magnoliopsida</taxon>
        <taxon>Proteales</taxon>
        <taxon>Proteaceae</taxon>
        <taxon>Protea</taxon>
    </lineage>
</organism>
<reference evidence="2" key="1">
    <citation type="journal article" date="2023" name="Plant J.">
        <title>The genome of the king protea, Protea cynaroides.</title>
        <authorList>
            <person name="Chang J."/>
            <person name="Duong T.A."/>
            <person name="Schoeman C."/>
            <person name="Ma X."/>
            <person name="Roodt D."/>
            <person name="Barker N."/>
            <person name="Li Z."/>
            <person name="Van de Peer Y."/>
            <person name="Mizrachi E."/>
        </authorList>
    </citation>
    <scope>NUCLEOTIDE SEQUENCE</scope>
    <source>
        <tissue evidence="2">Young leaves</tissue>
    </source>
</reference>
<feature type="compositionally biased region" description="Basic and acidic residues" evidence="1">
    <location>
        <begin position="1"/>
        <end position="12"/>
    </location>
</feature>
<gene>
    <name evidence="2" type="ORF">NE237_025380</name>
</gene>
<feature type="region of interest" description="Disordered" evidence="1">
    <location>
        <begin position="1"/>
        <end position="40"/>
    </location>
</feature>
<sequence length="174" mass="18605">MIDLRSDSEPKKSSMGMRVDGGRGDAMAAMQGSEGSSKTGYGNIGGADVGVAVGKKMLRIGVGTGATIGTEMEVGQAEMGLELWWQELSNQAAAPSNQGLISSIHDPSASRRHGPFPQHTLAHFHEVAGCCNRHRSEDDSAEVTRWQRWVQSQPSVNGDDHLSFLIIRDATCLA</sequence>